<organism evidence="10 11">
    <name type="scientific">Saprolegnia diclina (strain VS20)</name>
    <dbReference type="NCBI Taxonomy" id="1156394"/>
    <lineage>
        <taxon>Eukaryota</taxon>
        <taxon>Sar</taxon>
        <taxon>Stramenopiles</taxon>
        <taxon>Oomycota</taxon>
        <taxon>Saprolegniomycetes</taxon>
        <taxon>Saprolegniales</taxon>
        <taxon>Saprolegniaceae</taxon>
        <taxon>Saprolegnia</taxon>
    </lineage>
</organism>
<keyword evidence="6 8" id="KW-0472">Membrane</keyword>
<dbReference type="InterPro" id="IPR029020">
    <property type="entry name" value="Ammonium/urea_transptr"/>
</dbReference>
<dbReference type="VEuPathDB" id="FungiDB:SDRG_10644"/>
<feature type="transmembrane region" description="Helical" evidence="8">
    <location>
        <begin position="192"/>
        <end position="212"/>
    </location>
</feature>
<dbReference type="EMBL" id="JH767167">
    <property type="protein sequence ID" value="EQC31860.1"/>
    <property type="molecule type" value="Genomic_DNA"/>
</dbReference>
<dbReference type="PANTHER" id="PTHR11730:SF6">
    <property type="entry name" value="AMMONIUM TRANSPORTER"/>
    <property type="match status" value="1"/>
</dbReference>
<dbReference type="AlphaFoldDB" id="T0QE64"/>
<dbReference type="OMA" id="HAVWASD"/>
<evidence type="ECO:0000256" key="3">
    <source>
        <dbReference type="ARBA" id="ARBA00022448"/>
    </source>
</evidence>
<sequence length="479" mass="50165">MAGANATIVVVINGTSTAYSWTSLAAALEADCKATGACLANPSRDVDVVWVLFGTLQILLLLIGLAFRATLGAKLLHVASLATLVSFVYGFALAFGAGDGFIGHNGFALSSTAFNDASGLHLAQWFQQLTVSLVLTMILALGLERLLAPSSLAAYIAFVLGVVHPPVAHAVWASDGWLYGNHLFGTGVVDLSGSAVLHVTAGAAVGVISVLLRRDRSVVWHAPVAPHRSLATLFIWIGWYGLIYISTPAIHGDCATVSLRGIENLTVAAATSGLLSSAIHWHWRLLDDDAMHNGVLSGLVAISASTSAVHPLAAALIGAGAAVLYAVGTHLLYKWDVFGATTDVVVVHLGNGLYGILIASLCVTSHRLDAAFKCSWATLLSKESHRIGCGLWEPCENSLGAKLVAANVIGGSVILLWTTALCTAMAAPLVHFGYLHAPAKDFSVFDDMFSMTSDIEGSTYHDLDDEFASPESPTSRGLL</sequence>
<dbReference type="eggNOG" id="KOG0682">
    <property type="taxonomic scope" value="Eukaryota"/>
</dbReference>
<keyword evidence="11" id="KW-1185">Reference proteome</keyword>
<evidence type="ECO:0000256" key="7">
    <source>
        <dbReference type="ARBA" id="ARBA00023177"/>
    </source>
</evidence>
<dbReference type="SUPFAM" id="SSF111352">
    <property type="entry name" value="Ammonium transporter"/>
    <property type="match status" value="1"/>
</dbReference>
<gene>
    <name evidence="10" type="ORF">SDRG_10644</name>
</gene>
<dbReference type="GO" id="GO:0097272">
    <property type="term" value="P:ammonium homeostasis"/>
    <property type="evidence" value="ECO:0007669"/>
    <property type="project" value="TreeGrafter"/>
</dbReference>
<comment type="similarity">
    <text evidence="2">Belongs to the ammonia transporter channel (TC 1.A.11.2) family.</text>
</comment>
<name>T0QE64_SAPDV</name>
<proteinExistence type="inferred from homology"/>
<dbReference type="Proteomes" id="UP000030762">
    <property type="component" value="Unassembled WGS sequence"/>
</dbReference>
<evidence type="ECO:0000256" key="2">
    <source>
        <dbReference type="ARBA" id="ARBA00005887"/>
    </source>
</evidence>
<reference evidence="10 11" key="1">
    <citation type="submission" date="2012-04" db="EMBL/GenBank/DDBJ databases">
        <title>The Genome Sequence of Saprolegnia declina VS20.</title>
        <authorList>
            <consortium name="The Broad Institute Genome Sequencing Platform"/>
            <person name="Russ C."/>
            <person name="Nusbaum C."/>
            <person name="Tyler B."/>
            <person name="van West P."/>
            <person name="Dieguez-Uribeondo J."/>
            <person name="de Bruijn I."/>
            <person name="Tripathy S."/>
            <person name="Jiang R."/>
            <person name="Young S.K."/>
            <person name="Zeng Q."/>
            <person name="Gargeya S."/>
            <person name="Fitzgerald M."/>
            <person name="Haas B."/>
            <person name="Abouelleil A."/>
            <person name="Alvarado L."/>
            <person name="Arachchi H.M."/>
            <person name="Berlin A."/>
            <person name="Chapman S.B."/>
            <person name="Goldberg J."/>
            <person name="Griggs A."/>
            <person name="Gujja S."/>
            <person name="Hansen M."/>
            <person name="Howarth C."/>
            <person name="Imamovic A."/>
            <person name="Larimer J."/>
            <person name="McCowen C."/>
            <person name="Montmayeur A."/>
            <person name="Murphy C."/>
            <person name="Neiman D."/>
            <person name="Pearson M."/>
            <person name="Priest M."/>
            <person name="Roberts A."/>
            <person name="Saif S."/>
            <person name="Shea T."/>
            <person name="Sisk P."/>
            <person name="Sykes S."/>
            <person name="Wortman J."/>
            <person name="Nusbaum C."/>
            <person name="Birren B."/>
        </authorList>
    </citation>
    <scope>NUCLEOTIDE SEQUENCE [LARGE SCALE GENOMIC DNA]</scope>
    <source>
        <strain evidence="10 11">VS20</strain>
    </source>
</reference>
<feature type="transmembrane region" description="Helical" evidence="8">
    <location>
        <begin position="122"/>
        <end position="143"/>
    </location>
</feature>
<dbReference type="InterPro" id="IPR024041">
    <property type="entry name" value="NH4_transpt_AmtB-like_dom"/>
</dbReference>
<feature type="transmembrane region" description="Helical" evidence="8">
    <location>
        <begin position="295"/>
        <end position="325"/>
    </location>
</feature>
<feature type="transmembrane region" description="Helical" evidence="8">
    <location>
        <begin position="265"/>
        <end position="283"/>
    </location>
</feature>
<dbReference type="InParanoid" id="T0QE64"/>
<accession>T0QE64</accession>
<dbReference type="OrthoDB" id="534912at2759"/>
<dbReference type="GO" id="GO:0008519">
    <property type="term" value="F:ammonium channel activity"/>
    <property type="evidence" value="ECO:0007669"/>
    <property type="project" value="InterPro"/>
</dbReference>
<evidence type="ECO:0000313" key="11">
    <source>
        <dbReference type="Proteomes" id="UP000030762"/>
    </source>
</evidence>
<feature type="transmembrane region" description="Helical" evidence="8">
    <location>
        <begin position="152"/>
        <end position="172"/>
    </location>
</feature>
<evidence type="ECO:0000256" key="1">
    <source>
        <dbReference type="ARBA" id="ARBA00004141"/>
    </source>
</evidence>
<evidence type="ECO:0000256" key="8">
    <source>
        <dbReference type="SAM" id="Phobius"/>
    </source>
</evidence>
<keyword evidence="7" id="KW-0924">Ammonia transport</keyword>
<dbReference type="STRING" id="1156394.T0QE64"/>
<comment type="subcellular location">
    <subcellularLocation>
        <location evidence="1">Membrane</location>
        <topology evidence="1">Multi-pass membrane protein</topology>
    </subcellularLocation>
</comment>
<evidence type="ECO:0000259" key="9">
    <source>
        <dbReference type="Pfam" id="PF00909"/>
    </source>
</evidence>
<dbReference type="RefSeq" id="XP_008614867.1">
    <property type="nucleotide sequence ID" value="XM_008616645.1"/>
</dbReference>
<dbReference type="Pfam" id="PF00909">
    <property type="entry name" value="Ammonium_transp"/>
    <property type="match status" value="1"/>
</dbReference>
<dbReference type="GO" id="GO:0005886">
    <property type="term" value="C:plasma membrane"/>
    <property type="evidence" value="ECO:0007669"/>
    <property type="project" value="TreeGrafter"/>
</dbReference>
<dbReference type="PANTHER" id="PTHR11730">
    <property type="entry name" value="AMMONIUM TRANSPORTER"/>
    <property type="match status" value="1"/>
</dbReference>
<keyword evidence="4 8" id="KW-0812">Transmembrane</keyword>
<feature type="transmembrane region" description="Helical" evidence="8">
    <location>
        <begin position="79"/>
        <end position="102"/>
    </location>
</feature>
<feature type="transmembrane region" description="Helical" evidence="8">
    <location>
        <begin position="224"/>
        <end position="245"/>
    </location>
</feature>
<evidence type="ECO:0000313" key="10">
    <source>
        <dbReference type="EMBL" id="EQC31860.1"/>
    </source>
</evidence>
<keyword evidence="3" id="KW-0813">Transport</keyword>
<feature type="transmembrane region" description="Helical" evidence="8">
    <location>
        <begin position="345"/>
        <end position="363"/>
    </location>
</feature>
<feature type="transmembrane region" description="Helical" evidence="8">
    <location>
        <begin position="48"/>
        <end position="67"/>
    </location>
</feature>
<dbReference type="GeneID" id="19951371"/>
<evidence type="ECO:0000256" key="6">
    <source>
        <dbReference type="ARBA" id="ARBA00023136"/>
    </source>
</evidence>
<evidence type="ECO:0000256" key="5">
    <source>
        <dbReference type="ARBA" id="ARBA00022989"/>
    </source>
</evidence>
<evidence type="ECO:0000256" key="4">
    <source>
        <dbReference type="ARBA" id="ARBA00022692"/>
    </source>
</evidence>
<keyword evidence="5 8" id="KW-1133">Transmembrane helix</keyword>
<protein>
    <recommendedName>
        <fullName evidence="9">Ammonium transporter AmtB-like domain-containing protein</fullName>
    </recommendedName>
</protein>
<feature type="domain" description="Ammonium transporter AmtB-like" evidence="9">
    <location>
        <begin position="51"/>
        <end position="384"/>
    </location>
</feature>
<dbReference type="Gene3D" id="1.10.3430.10">
    <property type="entry name" value="Ammonium transporter AmtB like domains"/>
    <property type="match status" value="1"/>
</dbReference>